<protein>
    <submittedName>
        <fullName evidence="2">Uncharacterized protein</fullName>
    </submittedName>
</protein>
<dbReference type="AlphaFoldDB" id="A0A498HX83"/>
<feature type="region of interest" description="Disordered" evidence="1">
    <location>
        <begin position="137"/>
        <end position="156"/>
    </location>
</feature>
<evidence type="ECO:0000256" key="1">
    <source>
        <dbReference type="SAM" id="MobiDB-lite"/>
    </source>
</evidence>
<sequence>MDGRRWQEISLKVTANLGLYKSMIDSSMQSSNLVPGTLGSSFVVSISSKTTRFGQKMLGKPATHSKFSHARLEIDLEHQKVLSGGSYGPYLGREGDELTRILSNSRQSLWFSDLRFESRVYVLVPCLCCVARGEVSQEREEKDEGERNEREVREFD</sequence>
<evidence type="ECO:0000313" key="3">
    <source>
        <dbReference type="Proteomes" id="UP000290289"/>
    </source>
</evidence>
<proteinExistence type="predicted"/>
<accession>A0A498HX83</accession>
<name>A0A498HX83_MALDO</name>
<keyword evidence="3" id="KW-1185">Reference proteome</keyword>
<organism evidence="2 3">
    <name type="scientific">Malus domestica</name>
    <name type="common">Apple</name>
    <name type="synonym">Pyrus malus</name>
    <dbReference type="NCBI Taxonomy" id="3750"/>
    <lineage>
        <taxon>Eukaryota</taxon>
        <taxon>Viridiplantae</taxon>
        <taxon>Streptophyta</taxon>
        <taxon>Embryophyta</taxon>
        <taxon>Tracheophyta</taxon>
        <taxon>Spermatophyta</taxon>
        <taxon>Magnoliopsida</taxon>
        <taxon>eudicotyledons</taxon>
        <taxon>Gunneridae</taxon>
        <taxon>Pentapetalae</taxon>
        <taxon>rosids</taxon>
        <taxon>fabids</taxon>
        <taxon>Rosales</taxon>
        <taxon>Rosaceae</taxon>
        <taxon>Amygdaloideae</taxon>
        <taxon>Maleae</taxon>
        <taxon>Malus</taxon>
    </lineage>
</organism>
<gene>
    <name evidence="2" type="ORF">DVH24_029293</name>
</gene>
<dbReference type="EMBL" id="RDQH01000341">
    <property type="protein sequence ID" value="RXH74572.1"/>
    <property type="molecule type" value="Genomic_DNA"/>
</dbReference>
<dbReference type="Proteomes" id="UP000290289">
    <property type="component" value="Chromosome 15"/>
</dbReference>
<reference evidence="2 3" key="1">
    <citation type="submission" date="2018-10" db="EMBL/GenBank/DDBJ databases">
        <title>A high-quality apple genome assembly.</title>
        <authorList>
            <person name="Hu J."/>
        </authorList>
    </citation>
    <scope>NUCLEOTIDE SEQUENCE [LARGE SCALE GENOMIC DNA]</scope>
    <source>
        <strain evidence="3">cv. HFTH1</strain>
        <tissue evidence="2">Young leaf</tissue>
    </source>
</reference>
<comment type="caution">
    <text evidence="2">The sequence shown here is derived from an EMBL/GenBank/DDBJ whole genome shotgun (WGS) entry which is preliminary data.</text>
</comment>
<evidence type="ECO:0000313" key="2">
    <source>
        <dbReference type="EMBL" id="RXH74572.1"/>
    </source>
</evidence>